<evidence type="ECO:0000313" key="4">
    <source>
        <dbReference type="Proteomes" id="UP000466442"/>
    </source>
</evidence>
<feature type="domain" description="Tudor" evidence="2">
    <location>
        <begin position="290"/>
        <end position="349"/>
    </location>
</feature>
<dbReference type="OrthoDB" id="5800423at2759"/>
<accession>A0A6A4KB85</accession>
<proteinExistence type="predicted"/>
<feature type="compositionally biased region" description="Low complexity" evidence="1">
    <location>
        <begin position="1171"/>
        <end position="1182"/>
    </location>
</feature>
<dbReference type="PROSITE" id="PS50304">
    <property type="entry name" value="TUDOR"/>
    <property type="match status" value="4"/>
</dbReference>
<feature type="region of interest" description="Disordered" evidence="1">
    <location>
        <begin position="1212"/>
        <end position="1246"/>
    </location>
</feature>
<dbReference type="Proteomes" id="UP000466442">
    <property type="component" value="Unassembled WGS sequence"/>
</dbReference>
<protein>
    <recommendedName>
        <fullName evidence="2">Tudor domain-containing protein</fullName>
    </recommendedName>
</protein>
<feature type="domain" description="Tudor" evidence="2">
    <location>
        <begin position="510"/>
        <end position="568"/>
    </location>
</feature>
<dbReference type="GO" id="GO:0005737">
    <property type="term" value="C:cytoplasm"/>
    <property type="evidence" value="ECO:0007669"/>
    <property type="project" value="UniProtKB-ARBA"/>
</dbReference>
<feature type="compositionally biased region" description="Basic and acidic residues" evidence="1">
    <location>
        <begin position="1222"/>
        <end position="1239"/>
    </location>
</feature>
<evidence type="ECO:0000313" key="3">
    <source>
        <dbReference type="EMBL" id="KAF6213030.1"/>
    </source>
</evidence>
<dbReference type="InterPro" id="IPR002999">
    <property type="entry name" value="Tudor"/>
</dbReference>
<comment type="caution">
    <text evidence="3">The sequence shown here is derived from an EMBL/GenBank/DDBJ whole genome shotgun (WGS) entry which is preliminary data.</text>
</comment>
<reference evidence="3" key="1">
    <citation type="journal article" date="2021" name="Mol. Ecol. Resour.">
        <title>Apolygus lucorum genome provides insights into omnivorousness and mesophyll feeding.</title>
        <authorList>
            <person name="Liu Y."/>
            <person name="Liu H."/>
            <person name="Wang H."/>
            <person name="Huang T."/>
            <person name="Liu B."/>
            <person name="Yang B."/>
            <person name="Yin L."/>
            <person name="Li B."/>
            <person name="Zhang Y."/>
            <person name="Zhang S."/>
            <person name="Jiang F."/>
            <person name="Zhang X."/>
            <person name="Ren Y."/>
            <person name="Wang B."/>
            <person name="Wang S."/>
            <person name="Lu Y."/>
            <person name="Wu K."/>
            <person name="Fan W."/>
            <person name="Wang G."/>
        </authorList>
    </citation>
    <scope>NUCLEOTIDE SEQUENCE</scope>
    <source>
        <strain evidence="3">12Hb</strain>
    </source>
</reference>
<feature type="region of interest" description="Disordered" evidence="1">
    <location>
        <begin position="1164"/>
        <end position="1191"/>
    </location>
</feature>
<evidence type="ECO:0000256" key="1">
    <source>
        <dbReference type="SAM" id="MobiDB-lite"/>
    </source>
</evidence>
<dbReference type="Pfam" id="PF00567">
    <property type="entry name" value="TUDOR"/>
    <property type="match status" value="5"/>
</dbReference>
<dbReference type="InterPro" id="IPR035437">
    <property type="entry name" value="SNase_OB-fold_sf"/>
</dbReference>
<organism evidence="3 4">
    <name type="scientific">Apolygus lucorum</name>
    <name type="common">Small green plant bug</name>
    <name type="synonym">Lygocoris lucorum</name>
    <dbReference type="NCBI Taxonomy" id="248454"/>
    <lineage>
        <taxon>Eukaryota</taxon>
        <taxon>Metazoa</taxon>
        <taxon>Ecdysozoa</taxon>
        <taxon>Arthropoda</taxon>
        <taxon>Hexapoda</taxon>
        <taxon>Insecta</taxon>
        <taxon>Pterygota</taxon>
        <taxon>Neoptera</taxon>
        <taxon>Paraneoptera</taxon>
        <taxon>Hemiptera</taxon>
        <taxon>Heteroptera</taxon>
        <taxon>Panheteroptera</taxon>
        <taxon>Cimicomorpha</taxon>
        <taxon>Miridae</taxon>
        <taxon>Mirini</taxon>
        <taxon>Apolygus</taxon>
    </lineage>
</organism>
<dbReference type="SUPFAM" id="SSF63748">
    <property type="entry name" value="Tudor/PWWP/MBT"/>
    <property type="match status" value="5"/>
</dbReference>
<name>A0A6A4KB85_APOLU</name>
<dbReference type="PANTHER" id="PTHR16442">
    <property type="entry name" value="RING FINGER PROTEIN 17"/>
    <property type="match status" value="1"/>
</dbReference>
<dbReference type="EMBL" id="WIXP02000003">
    <property type="protein sequence ID" value="KAF6213030.1"/>
    <property type="molecule type" value="Genomic_DNA"/>
</dbReference>
<feature type="compositionally biased region" description="Polar residues" evidence="1">
    <location>
        <begin position="1212"/>
        <end position="1221"/>
    </location>
</feature>
<feature type="domain" description="Tudor" evidence="2">
    <location>
        <begin position="1338"/>
        <end position="1399"/>
    </location>
</feature>
<keyword evidence="4" id="KW-1185">Reference proteome</keyword>
<sequence>MCILLFQKAKQNLKTSREGSTDAAPKEERIKQHFVRLHAHLEKMENFLLHQLNTSSRITSLNSAIETLTNNIGRINATLAKTKSVMKSDGFGDFQSLIHELRDLESLPCILIASRNDTDLNCLQIDHTIFSVLDEHIVLRTDDAVSYQLKNENDAPDDAIEDLPKSVSLEEVKAQLLPPHHIRPSSSNAGCVPPEYAVEKSGRDSPMVSRWSSSSSLSSNHSFAIETTQLLAPPDDLVVGITFKAFISHITSPSDFYVQRHGVQRKLESLQRELRRCGSSCYRSRREDIVYQAGQYYMTMYFADCNWSRCQLLDFVGVDEVKVLHIDFGNHQKILKTALRPLPDVLAQIPPLAVRCSIINCYPIQDNEWNPKALSKMSRMLEGRGSSSITIVRKNQLNCLSVKLYKETETHISDIGEALVFLGYAQHGPAETLMPDLEKMPKPKAFAAQTILKEADVQRKPVAVTHVVSPHEFYVKFPFSLPDFEVMCKTMFRDYTTLDKRKNDSRIVYYPAVGTGVAVANETGSWLRAIVVEMLPKKMVKIFLIDVGQTLMVEWDKLRALDLKYFRIPPQAYRCSMTHVQPKDGEDWSEEAAALIRSYIGEELRIASPEFVNNHTSVLLVHCDTEMDICINALLVRNGLAKSSGHYGDIVEYPKVPDVKPVVAGSKIKDPIGEPLRILKNPAPVESQRMVMDPDDELKITGQNGQIKIKVKVEKIVNPGKFYVSLEYLDLKYKEMFSKMNEFYKTISPDTILDSVKPDDACVVKTPDGSWKRGVVIETLDNKHVQIHLVDEASDITVSTENEGVLAKLDSEFCELFDRTVECGLGGIVPAGSSTWTLTSISEMQEFVDNYQDKLYMTSMKDIPEEKGKIKVLLFGRKKSKPTATTPAYESWPSLNHELRWKGFAKPDEFTKWDSEGNIISDQTNVMENEIEVLNSLLRSHFHTTADGAVDLSKPVDGNPGARKISWPRADTPKELTFIAKVTYVGSNCDVWIQDSKNVTVSLNVINQEASKMCEGTETPFPPIAWEVGDICLGKFHLDGKWYRSEILKLDALPSRHLVRFVDYGNEEYLSNEELRRPDGITLRPIQSHTCYFDNLSPVGDIWPANHIDEIHKMIVDQHVVISLRELGNDLLGIKSMLLGNGENALNEIISRRLGVYRKIVTEPKEDTSKPSDSSVSTKSPELNVTSKPPDVNVLTKSLDAVSLASDSSWTTLSSELSNPQKEAKVEKLDGTSHLEDSASHASPGEGACLHASPVVNWLSLYETENRYKIPEGGFQLMDIPSEVEEHNVDITTILSPDLYMMQLCDSNNEDLKKIQTSYDQLVAKMQEEAMSLPSLEFPYLYKDCCCKFEGDNMWYRAVVVHDLSRVDGSLVVQFVDYGNVQVTTAQDIRQLKEEWFSVPVQAIPCQLDGYAFRPDVSRQEAMECLQNVLIEKPFIKAVIKKRGKNLQVELFNEEGVLLYQPLIEMQHLVSTSD</sequence>
<dbReference type="Gene3D" id="2.30.30.140">
    <property type="match status" value="5"/>
</dbReference>
<evidence type="ECO:0000259" key="2">
    <source>
        <dbReference type="PROSITE" id="PS50304"/>
    </source>
</evidence>
<dbReference type="PANTHER" id="PTHR16442:SF1">
    <property type="entry name" value="RING FINGER PROTEIN 17"/>
    <property type="match status" value="1"/>
</dbReference>
<gene>
    <name evidence="3" type="ORF">GE061_010744</name>
</gene>
<dbReference type="SMART" id="SM00333">
    <property type="entry name" value="TUDOR"/>
    <property type="match status" value="5"/>
</dbReference>
<feature type="domain" description="Tudor" evidence="2">
    <location>
        <begin position="1025"/>
        <end position="1085"/>
    </location>
</feature>
<dbReference type="Gene3D" id="2.40.50.90">
    <property type="match status" value="5"/>
</dbReference>